<accession>A0A3B0VSA7</accession>
<dbReference type="SUPFAM" id="SSF48695">
    <property type="entry name" value="Multiheme cytochromes"/>
    <property type="match status" value="1"/>
</dbReference>
<feature type="domain" description="Doubled CXXCH motif" evidence="1">
    <location>
        <begin position="40"/>
        <end position="80"/>
    </location>
</feature>
<name>A0A3B0VSA7_9ZZZZ</name>
<evidence type="ECO:0000259" key="1">
    <source>
        <dbReference type="Pfam" id="PF09699"/>
    </source>
</evidence>
<dbReference type="InterPro" id="IPR010177">
    <property type="entry name" value="Paired_CXXCH_1"/>
</dbReference>
<organism evidence="2">
    <name type="scientific">hydrothermal vent metagenome</name>
    <dbReference type="NCBI Taxonomy" id="652676"/>
    <lineage>
        <taxon>unclassified sequences</taxon>
        <taxon>metagenomes</taxon>
        <taxon>ecological metagenomes</taxon>
    </lineage>
</organism>
<gene>
    <name evidence="2" type="ORF">MNBD_DELTA04-1467</name>
</gene>
<dbReference type="EMBL" id="UOEY01000087">
    <property type="protein sequence ID" value="VAW39779.1"/>
    <property type="molecule type" value="Genomic_DNA"/>
</dbReference>
<dbReference type="InterPro" id="IPR036280">
    <property type="entry name" value="Multihaem_cyt_sf"/>
</dbReference>
<feature type="domain" description="Doubled CXXCH motif" evidence="1">
    <location>
        <begin position="338"/>
        <end position="378"/>
    </location>
</feature>
<reference evidence="2" key="1">
    <citation type="submission" date="2018-06" db="EMBL/GenBank/DDBJ databases">
        <authorList>
            <person name="Zhirakovskaya E."/>
        </authorList>
    </citation>
    <scope>NUCLEOTIDE SEQUENCE</scope>
</reference>
<dbReference type="Pfam" id="PF09699">
    <property type="entry name" value="Paired_CXXCH_1"/>
    <property type="match status" value="2"/>
</dbReference>
<protein>
    <recommendedName>
        <fullName evidence="1">Doubled CXXCH motif domain-containing protein</fullName>
    </recommendedName>
</protein>
<proteinExistence type="predicted"/>
<sequence>MQKPVEKIVGRHRHCLLVLATLGSLFSLAFAGAAFAAITGPCSECHTMHNSQNNQPMTFNSSATPNDTLLKATCYGCHAQGGASALVTVGVDTIPQVFHTDTIDLAAGNFAYITGLKGSGASDSKGHNISDLTGIDNTLSVPPGLIDGNHPPITTSELSCAGDYGCHGNRQSFDPDYQGIRGAHHTNLGGSLDPAATDKDAGHSYRFLVGVKGYEDPDWQYTKSATDHNEYFGRSTPIQLGCSTTSCHGYGGVRPPDGTMSQFCATCHGNFHTLATPSSNGIGPDAISPFIRHPTDLSLPATGEYAAYTTYNVNVPIARITVPTAPSGTVTPGSDAVMCLSCHFAHAGNYPEMLRWDYTTMIAGGGGSGGCFVCHSTKN</sequence>
<evidence type="ECO:0000313" key="2">
    <source>
        <dbReference type="EMBL" id="VAW39779.1"/>
    </source>
</evidence>
<dbReference type="AlphaFoldDB" id="A0A3B0VSA7"/>